<dbReference type="InterPro" id="IPR012910">
    <property type="entry name" value="Plug_dom"/>
</dbReference>
<dbReference type="AlphaFoldDB" id="A0A916X2S5"/>
<proteinExistence type="inferred from homology"/>
<name>A0A916X2S5_9SPHN</name>
<protein>
    <submittedName>
        <fullName evidence="15">TonB-dependent receptor</fullName>
    </submittedName>
</protein>
<evidence type="ECO:0000256" key="2">
    <source>
        <dbReference type="ARBA" id="ARBA00022448"/>
    </source>
</evidence>
<dbReference type="GO" id="GO:0009279">
    <property type="term" value="C:cell outer membrane"/>
    <property type="evidence" value="ECO:0007669"/>
    <property type="project" value="UniProtKB-SubCell"/>
</dbReference>
<dbReference type="Gene3D" id="2.40.170.20">
    <property type="entry name" value="TonB-dependent receptor, beta-barrel domain"/>
    <property type="match status" value="1"/>
</dbReference>
<keyword evidence="2 11" id="KW-0813">Transport</keyword>
<evidence type="ECO:0000313" key="16">
    <source>
        <dbReference type="Proteomes" id="UP000608154"/>
    </source>
</evidence>
<dbReference type="RefSeq" id="WP_188767003.1">
    <property type="nucleotide sequence ID" value="NZ_BMHK01000001.1"/>
</dbReference>
<keyword evidence="16" id="KW-1185">Reference proteome</keyword>
<reference evidence="15" key="1">
    <citation type="journal article" date="2014" name="Int. J. Syst. Evol. Microbiol.">
        <title>Complete genome sequence of Corynebacterium casei LMG S-19264T (=DSM 44701T), isolated from a smear-ripened cheese.</title>
        <authorList>
            <consortium name="US DOE Joint Genome Institute (JGI-PGF)"/>
            <person name="Walter F."/>
            <person name="Albersmeier A."/>
            <person name="Kalinowski J."/>
            <person name="Ruckert C."/>
        </authorList>
    </citation>
    <scope>NUCLEOTIDE SEQUENCE</scope>
    <source>
        <strain evidence="15">CGMCC 1.15095</strain>
    </source>
</reference>
<dbReference type="Pfam" id="PF00593">
    <property type="entry name" value="TonB_dep_Rec_b-barrel"/>
    <property type="match status" value="1"/>
</dbReference>
<sequence length="822" mass="88889">MPSTQVWAQAADAAAENIRASGSNDIIVTARRQEERLQDVPISITVFDQKQIDNRNVVSALDLAKYTPSLAANSRFGAENTTFSIRGFYQELRTTASVAVYFADVVSPRGGGSTSGGDGAGPGSFFDLQNVQVLKGPQGTLFGRNTTGGAILLVPRKPEDTFGGYVEGRVGNYGMRRVQSVVNTPIGDQARLRLGVDWQDRDGYLRNIAPTGPDRFADINYVAARASLVVDLTPDLENYTIASYTRSDNNGPIPKVTNCNTTRNGATLPTGLLSCDQFAREQGLGRYVVENTVPRPGIELDQWQIINTTTLQASDSLTIKNIASYAQLTSTSRTEAFGTRWIMPETFLGQPTGDLAGRELSFVPVMAAPGLASNDQSTFSEELQFSGSAGAGRLTWQAGAYYEKSNPLGTYGNQNPSNLSCADSDTFQCVDALGRVLGREGRQGSLSRQLTRTTFRNIGLYGQATFDVTDSISLTGGIRYTWDKTNSVARKQVIRFPAENDARIYCLNPALGPNGPVQNPDGSFDFSNSIDPAAAATACQQSIEQKSKAPTWMLGADFKPADNILLYAKYSRGYRQGSTNPFGGDGFETFGPEKVDTYEVGAKTSWSGAMPGNFNIAGYYNDFTDQQVQLGLINLQGLVAPNTAIVNAGSSRIYGVEVEAAISPFAGFDLSASYGYLNTKLKTLTPVTIPPGSLYNFVLFTSLAGEALPYSPKHQASVTASYSLPLPESVGTVTLSGTYSYRSKLITTYTSAEGTLRPLSLLDLNLNWESVAGSPIDLGVFATNVTNKYYYTHVNEQSSSGFISRYLGEPRMYGLRVRYRFD</sequence>
<feature type="domain" description="TonB-dependent receptor plug" evidence="14">
    <location>
        <begin position="37"/>
        <end position="150"/>
    </location>
</feature>
<comment type="similarity">
    <text evidence="11 12">Belongs to the TonB-dependent receptor family.</text>
</comment>
<evidence type="ECO:0000256" key="11">
    <source>
        <dbReference type="PROSITE-ProRule" id="PRU01360"/>
    </source>
</evidence>
<dbReference type="InterPro" id="IPR039426">
    <property type="entry name" value="TonB-dep_rcpt-like"/>
</dbReference>
<accession>A0A916X2S5</accession>
<comment type="subcellular location">
    <subcellularLocation>
        <location evidence="1 11">Cell outer membrane</location>
        <topology evidence="1 11">Multi-pass membrane protein</topology>
    </subcellularLocation>
</comment>
<evidence type="ECO:0000313" key="15">
    <source>
        <dbReference type="EMBL" id="GGB85812.1"/>
    </source>
</evidence>
<dbReference type="EMBL" id="BMHK01000001">
    <property type="protein sequence ID" value="GGB85812.1"/>
    <property type="molecule type" value="Genomic_DNA"/>
</dbReference>
<dbReference type="InterPro" id="IPR036942">
    <property type="entry name" value="Beta-barrel_TonB_sf"/>
</dbReference>
<evidence type="ECO:0000256" key="1">
    <source>
        <dbReference type="ARBA" id="ARBA00004571"/>
    </source>
</evidence>
<keyword evidence="3 11" id="KW-1134">Transmembrane beta strand</keyword>
<keyword evidence="9 11" id="KW-0472">Membrane</keyword>
<dbReference type="Proteomes" id="UP000608154">
    <property type="component" value="Unassembled WGS sequence"/>
</dbReference>
<dbReference type="InterPro" id="IPR000531">
    <property type="entry name" value="Beta-barrel_TonB"/>
</dbReference>
<dbReference type="InterPro" id="IPR037066">
    <property type="entry name" value="Plug_dom_sf"/>
</dbReference>
<evidence type="ECO:0000259" key="13">
    <source>
        <dbReference type="Pfam" id="PF00593"/>
    </source>
</evidence>
<evidence type="ECO:0000256" key="9">
    <source>
        <dbReference type="ARBA" id="ARBA00023136"/>
    </source>
</evidence>
<evidence type="ECO:0000256" key="10">
    <source>
        <dbReference type="ARBA" id="ARBA00023237"/>
    </source>
</evidence>
<evidence type="ECO:0000256" key="4">
    <source>
        <dbReference type="ARBA" id="ARBA00022496"/>
    </source>
</evidence>
<evidence type="ECO:0000256" key="3">
    <source>
        <dbReference type="ARBA" id="ARBA00022452"/>
    </source>
</evidence>
<keyword evidence="5 11" id="KW-0812">Transmembrane</keyword>
<reference evidence="15" key="2">
    <citation type="submission" date="2020-09" db="EMBL/GenBank/DDBJ databases">
        <authorList>
            <person name="Sun Q."/>
            <person name="Zhou Y."/>
        </authorList>
    </citation>
    <scope>NUCLEOTIDE SEQUENCE</scope>
    <source>
        <strain evidence="15">CGMCC 1.15095</strain>
    </source>
</reference>
<keyword evidence="8 12" id="KW-0798">TonB box</keyword>
<keyword evidence="6" id="KW-0408">Iron</keyword>
<dbReference type="PANTHER" id="PTHR32552">
    <property type="entry name" value="FERRICHROME IRON RECEPTOR-RELATED"/>
    <property type="match status" value="1"/>
</dbReference>
<evidence type="ECO:0000256" key="12">
    <source>
        <dbReference type="RuleBase" id="RU003357"/>
    </source>
</evidence>
<dbReference type="GO" id="GO:0006826">
    <property type="term" value="P:iron ion transport"/>
    <property type="evidence" value="ECO:0007669"/>
    <property type="project" value="UniProtKB-KW"/>
</dbReference>
<keyword evidence="10 11" id="KW-0998">Cell outer membrane</keyword>
<evidence type="ECO:0000256" key="5">
    <source>
        <dbReference type="ARBA" id="ARBA00022692"/>
    </source>
</evidence>
<keyword evidence="7" id="KW-0406">Ion transport</keyword>
<keyword evidence="15" id="KW-0675">Receptor</keyword>
<gene>
    <name evidence="15" type="ORF">GCM10011494_00100</name>
</gene>
<evidence type="ECO:0000256" key="7">
    <source>
        <dbReference type="ARBA" id="ARBA00023065"/>
    </source>
</evidence>
<evidence type="ECO:0000256" key="8">
    <source>
        <dbReference type="ARBA" id="ARBA00023077"/>
    </source>
</evidence>
<dbReference type="PROSITE" id="PS52016">
    <property type="entry name" value="TONB_DEPENDENT_REC_3"/>
    <property type="match status" value="1"/>
</dbReference>
<comment type="caution">
    <text evidence="15">The sequence shown here is derived from an EMBL/GenBank/DDBJ whole genome shotgun (WGS) entry which is preliminary data.</text>
</comment>
<keyword evidence="4" id="KW-0410">Iron transport</keyword>
<organism evidence="15 16">
    <name type="scientific">Novosphingobium endophyticum</name>
    <dbReference type="NCBI Taxonomy" id="1955250"/>
    <lineage>
        <taxon>Bacteria</taxon>
        <taxon>Pseudomonadati</taxon>
        <taxon>Pseudomonadota</taxon>
        <taxon>Alphaproteobacteria</taxon>
        <taxon>Sphingomonadales</taxon>
        <taxon>Sphingomonadaceae</taxon>
        <taxon>Novosphingobium</taxon>
    </lineage>
</organism>
<feature type="domain" description="TonB-dependent receptor-like beta-barrel" evidence="13">
    <location>
        <begin position="299"/>
        <end position="769"/>
    </location>
</feature>
<dbReference type="Gene3D" id="2.170.130.10">
    <property type="entry name" value="TonB-dependent receptor, plug domain"/>
    <property type="match status" value="1"/>
</dbReference>
<dbReference type="SUPFAM" id="SSF56935">
    <property type="entry name" value="Porins"/>
    <property type="match status" value="1"/>
</dbReference>
<evidence type="ECO:0000259" key="14">
    <source>
        <dbReference type="Pfam" id="PF07715"/>
    </source>
</evidence>
<dbReference type="Pfam" id="PF07715">
    <property type="entry name" value="Plug"/>
    <property type="match status" value="1"/>
</dbReference>
<evidence type="ECO:0000256" key="6">
    <source>
        <dbReference type="ARBA" id="ARBA00023004"/>
    </source>
</evidence>
<dbReference type="PANTHER" id="PTHR32552:SF81">
    <property type="entry name" value="TONB-DEPENDENT OUTER MEMBRANE RECEPTOR"/>
    <property type="match status" value="1"/>
</dbReference>
<dbReference type="CDD" id="cd01347">
    <property type="entry name" value="ligand_gated_channel"/>
    <property type="match status" value="1"/>
</dbReference>